<feature type="domain" description="Tyrosine specific protein phosphatases" evidence="5">
    <location>
        <begin position="1597"/>
        <end position="1670"/>
    </location>
</feature>
<dbReference type="InterPro" id="IPR003595">
    <property type="entry name" value="Tyr_Pase_cat"/>
</dbReference>
<dbReference type="STRING" id="7375.A0A0L0BUJ0"/>
<accession>A0A0L0BUJ0</accession>
<sequence length="1690" mass="187813">MMLFKTRVKALSSGWWLAILIICFSINNSQTAVIKKREAANESGNFVLDTTAAQPTILTALNNASEVVSTTKLQSVEGMNFASKETSKELTNNEILINEAKKLLEEEDKIINLNNQEEMKEKEKTEESVKNAEEQNVLMKNHTETQDNLQDIKEIIKQLETKEQNLEEATKTSTEFSSNDIKIDKIPKLKEQTLQQEEDAKDQGEIEAKSYENSLKFEHEKPQPPSRILTELRTESTTKKSKILESHGENSIENSRELNKNVLVEEFKEKSAVINNNNNESQLKVKLMPLETSTISTTQETVKEIVTSNSLDNSKNQEDSKSLESVETTTVKMFIETSTSVAEVTESWEVLEKTTLTPFIGEEKPKDQLTNTIQDGIDREVLIKAIELPQINTTNTETTTSETLKNEPDLLIFEGDKKEYARSMFKEEEEETTTSNLQENKEDFLTITTFRPAINLHKEQEVGEANVKQQTENVSVNPKGKTAKFINDNSTNAQQLNLPNNAEVWSLAAMKSLPKANVSLETAPAHNHSQEFKENLLQLHNSSLTMSSNSEKNLLDWSQIMMDKELSTTTRNEEKEMEKEREENHLDTDERIKQSITTTSKPFEETTTQLKLQVRVEKEEVTLAPETISVTTLETILSQANDKNNNETDKNHEKDKKIEENMNNHLEMLTETLDVTTTTTTANNNTALVDNHPMNATMNIEPNLNEINLTLKQKDLNNNDDSTTAAGNIKNLDMETTTAETLASTTEATAVVADITTTVEQISSETTTVSTLETSKQNASLNNDAIQKITETTITTNNNNNYNNVNLNETNSTTQTTTVTVSTALHEELENNENITAKNQYINIETTATTTVLPITTFRPNILAITSSTTTSTKAPNFEQEVDQNGNEIQTNLTTNNEPQQKQSIITTTTKVELDDNNSTKTIETHLAESREFETTTILAAKSTETENTLKSSIETTTSSSKDVNNLETTTPKLEDETTIGSSAPVATNEELERKEIETETATTTTETTSTTETNKTPVVVLETKPSENLTSTTITATTISSTEENIIATTTAKQEKEVLTSQEENANIETTTNSSNMTTTTIFSTTTTTMPVTAAKDEETYISLLDDTTTQSYSPTTISTATTTTTSPTPTPLASSTTTTTTTTTSTLPSAITTKVEEIYNVIHSTTTELIQTTTQQLLTETEEESSTSSSTTTTTYDSSSTLYFTEMIPDTTTPSTKIIETADIGKSLPTLTSIMGGNSGNMYPKNSEASGETDVNVIIAITVSVIGVIALILLVGFLYLMRKRQKQNSYPNRCRPVSMDEFTIDNASIGGSMRKSSALRSSKRTYGNLAFDDPSLRHNPMGVHELAKFAQEKLRIFEEFRDVPQITSRLDEVPPGCEDKNRYANVLPLPETRVILQRLNDDEKTEYINANYVTGPKDAPNYYIACQAPLESTVEDFWRMIWEQQSRVIIQATDLIENGVEKCAEYLPPSVTLDNHSSFGDFQITLQNREVKDKYAISTILLKNVNENASRELTHYWYKWPEVGVPAEEAPIIAMLLEARSSLISYAIEQANEDKEKSSMATLKSAEEGTVSNNGSTMSPNSNGSSANGSTGEINGNISMVPIKKTARNQGPLTIHCSPGTGRTGTIIACDIAIRSLETPKRTVDIPQIVYYVRRGRASAVLTKEQYEFIYKVTNMYAAKITNPTNYN</sequence>
<feature type="compositionally biased region" description="Low complexity" evidence="2">
    <location>
        <begin position="1188"/>
        <end position="1198"/>
    </location>
</feature>
<evidence type="ECO:0000313" key="7">
    <source>
        <dbReference type="Proteomes" id="UP000037069"/>
    </source>
</evidence>
<dbReference type="PROSITE" id="PS00383">
    <property type="entry name" value="TYR_PHOSPHATASE_1"/>
    <property type="match status" value="1"/>
</dbReference>
<dbReference type="InterPro" id="IPR000387">
    <property type="entry name" value="Tyr_Pase_dom"/>
</dbReference>
<dbReference type="InterPro" id="IPR000242">
    <property type="entry name" value="PTP_cat"/>
</dbReference>
<dbReference type="SMART" id="SM00404">
    <property type="entry name" value="PTPc_motif"/>
    <property type="match status" value="1"/>
</dbReference>
<evidence type="ECO:0000313" key="6">
    <source>
        <dbReference type="EMBL" id="KNC23740.1"/>
    </source>
</evidence>
<feature type="transmembrane region" description="Helical" evidence="3">
    <location>
        <begin position="1259"/>
        <end position="1282"/>
    </location>
</feature>
<feature type="region of interest" description="Disordered" evidence="2">
    <location>
        <begin position="568"/>
        <end position="588"/>
    </location>
</feature>
<keyword evidence="3" id="KW-1133">Transmembrane helix</keyword>
<evidence type="ECO:0000259" key="5">
    <source>
        <dbReference type="PROSITE" id="PS50056"/>
    </source>
</evidence>
<name>A0A0L0BUJ0_LUCCU</name>
<dbReference type="OMA" id="GSSINHE"/>
<dbReference type="GO" id="GO:0004725">
    <property type="term" value="F:protein tyrosine phosphatase activity"/>
    <property type="evidence" value="ECO:0007669"/>
    <property type="project" value="InterPro"/>
</dbReference>
<keyword evidence="3" id="KW-0472">Membrane</keyword>
<feature type="compositionally biased region" description="Low complexity" evidence="2">
    <location>
        <begin position="952"/>
        <end position="961"/>
    </location>
</feature>
<feature type="region of interest" description="Disordered" evidence="2">
    <location>
        <begin position="1111"/>
        <end position="1148"/>
    </location>
</feature>
<feature type="compositionally biased region" description="Polar residues" evidence="2">
    <location>
        <begin position="962"/>
        <end position="972"/>
    </location>
</feature>
<feature type="compositionally biased region" description="Low complexity" evidence="2">
    <location>
        <begin position="1581"/>
        <end position="1594"/>
    </location>
</feature>
<evidence type="ECO:0000256" key="2">
    <source>
        <dbReference type="SAM" id="MobiDB-lite"/>
    </source>
</evidence>
<dbReference type="GO" id="GO:0009653">
    <property type="term" value="P:anatomical structure morphogenesis"/>
    <property type="evidence" value="ECO:0007669"/>
    <property type="project" value="UniProtKB-ARBA"/>
</dbReference>
<dbReference type="PRINTS" id="PR00700">
    <property type="entry name" value="PRTYPHPHTASE"/>
</dbReference>
<dbReference type="GO" id="GO:0048666">
    <property type="term" value="P:neuron development"/>
    <property type="evidence" value="ECO:0007669"/>
    <property type="project" value="UniProtKB-ARBA"/>
</dbReference>
<dbReference type="InterPro" id="IPR029021">
    <property type="entry name" value="Prot-tyrosine_phosphatase-like"/>
</dbReference>
<keyword evidence="7" id="KW-1185">Reference proteome</keyword>
<keyword evidence="3" id="KW-0812">Transmembrane</keyword>
<reference evidence="6 7" key="1">
    <citation type="journal article" date="2015" name="Nat. Commun.">
        <title>Lucilia cuprina genome unlocks parasitic fly biology to underpin future interventions.</title>
        <authorList>
            <person name="Anstead C.A."/>
            <person name="Korhonen P.K."/>
            <person name="Young N.D."/>
            <person name="Hall R.S."/>
            <person name="Jex A.R."/>
            <person name="Murali S.C."/>
            <person name="Hughes D.S."/>
            <person name="Lee S.F."/>
            <person name="Perry T."/>
            <person name="Stroehlein A.J."/>
            <person name="Ansell B.R."/>
            <person name="Breugelmans B."/>
            <person name="Hofmann A."/>
            <person name="Qu J."/>
            <person name="Dugan S."/>
            <person name="Lee S.L."/>
            <person name="Chao H."/>
            <person name="Dinh H."/>
            <person name="Han Y."/>
            <person name="Doddapaneni H.V."/>
            <person name="Worley K.C."/>
            <person name="Muzny D.M."/>
            <person name="Ioannidis P."/>
            <person name="Waterhouse R.M."/>
            <person name="Zdobnov E.M."/>
            <person name="James P.J."/>
            <person name="Bagnall N.H."/>
            <person name="Kotze A.C."/>
            <person name="Gibbs R.A."/>
            <person name="Richards S."/>
            <person name="Batterham P."/>
            <person name="Gasser R.B."/>
        </authorList>
    </citation>
    <scope>NUCLEOTIDE SEQUENCE [LARGE SCALE GENOMIC DNA]</scope>
    <source>
        <strain evidence="6 7">LS</strain>
        <tissue evidence="6">Full body</tissue>
    </source>
</reference>
<dbReference type="EMBL" id="JRES01001304">
    <property type="protein sequence ID" value="KNC23740.1"/>
    <property type="molecule type" value="Genomic_DNA"/>
</dbReference>
<dbReference type="PROSITE" id="PS50056">
    <property type="entry name" value="TYR_PHOSPHATASE_2"/>
    <property type="match status" value="1"/>
</dbReference>
<dbReference type="PANTHER" id="PTHR45706">
    <property type="entry name" value="TYROSINE-PROTEIN PHOSPHATASE"/>
    <property type="match status" value="1"/>
</dbReference>
<dbReference type="SUPFAM" id="SSF52799">
    <property type="entry name" value="(Phosphotyrosine protein) phosphatases II"/>
    <property type="match status" value="1"/>
</dbReference>
<proteinExistence type="predicted"/>
<feature type="region of interest" description="Disordered" evidence="2">
    <location>
        <begin position="945"/>
        <end position="982"/>
    </location>
</feature>
<dbReference type="OrthoDB" id="5794147at2759"/>
<dbReference type="Proteomes" id="UP000037069">
    <property type="component" value="Unassembled WGS sequence"/>
</dbReference>
<dbReference type="SMART" id="SM00194">
    <property type="entry name" value="PTPc"/>
    <property type="match status" value="1"/>
</dbReference>
<protein>
    <submittedName>
        <fullName evidence="6">Uncharacterized protein</fullName>
    </submittedName>
</protein>
<evidence type="ECO:0000256" key="1">
    <source>
        <dbReference type="SAM" id="Coils"/>
    </source>
</evidence>
<dbReference type="Pfam" id="PF00102">
    <property type="entry name" value="Y_phosphatase"/>
    <property type="match status" value="2"/>
</dbReference>
<dbReference type="PANTHER" id="PTHR45706:SF4">
    <property type="entry name" value="TYROSINE-PROTEIN PHOSPHATASE"/>
    <property type="match status" value="1"/>
</dbReference>
<dbReference type="PROSITE" id="PS50055">
    <property type="entry name" value="TYR_PHOSPHATASE_PTP"/>
    <property type="match status" value="1"/>
</dbReference>
<dbReference type="CDD" id="cd00047">
    <property type="entry name" value="PTPc"/>
    <property type="match status" value="1"/>
</dbReference>
<comment type="caution">
    <text evidence="6">The sequence shown here is derived from an EMBL/GenBank/DDBJ whole genome shotgun (WGS) entry which is preliminary data.</text>
</comment>
<evidence type="ECO:0000259" key="4">
    <source>
        <dbReference type="PROSITE" id="PS50055"/>
    </source>
</evidence>
<keyword evidence="1" id="KW-0175">Coiled coil</keyword>
<gene>
    <name evidence="6" type="ORF">FF38_01205</name>
</gene>
<feature type="compositionally biased region" description="Low complexity" evidence="2">
    <location>
        <begin position="1115"/>
        <end position="1148"/>
    </location>
</feature>
<feature type="domain" description="Tyrosine-protein phosphatase" evidence="4">
    <location>
        <begin position="1381"/>
        <end position="1679"/>
    </location>
</feature>
<feature type="coiled-coil region" evidence="1">
    <location>
        <begin position="96"/>
        <end position="214"/>
    </location>
</feature>
<feature type="region of interest" description="Disordered" evidence="2">
    <location>
        <begin position="1557"/>
        <end position="1596"/>
    </location>
</feature>
<dbReference type="InterPro" id="IPR016130">
    <property type="entry name" value="Tyr_Pase_AS"/>
</dbReference>
<organism evidence="6 7">
    <name type="scientific">Lucilia cuprina</name>
    <name type="common">Green bottle fly</name>
    <name type="synonym">Australian sheep blowfly</name>
    <dbReference type="NCBI Taxonomy" id="7375"/>
    <lineage>
        <taxon>Eukaryota</taxon>
        <taxon>Metazoa</taxon>
        <taxon>Ecdysozoa</taxon>
        <taxon>Arthropoda</taxon>
        <taxon>Hexapoda</taxon>
        <taxon>Insecta</taxon>
        <taxon>Pterygota</taxon>
        <taxon>Neoptera</taxon>
        <taxon>Endopterygota</taxon>
        <taxon>Diptera</taxon>
        <taxon>Brachycera</taxon>
        <taxon>Muscomorpha</taxon>
        <taxon>Oestroidea</taxon>
        <taxon>Calliphoridae</taxon>
        <taxon>Luciliinae</taxon>
        <taxon>Lucilia</taxon>
    </lineage>
</organism>
<dbReference type="Gene3D" id="3.90.190.10">
    <property type="entry name" value="Protein tyrosine phosphatase superfamily"/>
    <property type="match status" value="1"/>
</dbReference>
<feature type="region of interest" description="Disordered" evidence="2">
    <location>
        <begin position="1176"/>
        <end position="1198"/>
    </location>
</feature>
<evidence type="ECO:0000256" key="3">
    <source>
        <dbReference type="SAM" id="Phobius"/>
    </source>
</evidence>